<dbReference type="AlphaFoldDB" id="A2XIU2"/>
<accession>A2XIU2</accession>
<dbReference type="EMBL" id="CM000128">
    <property type="protein sequence ID" value="EAY90752.1"/>
    <property type="molecule type" value="Genomic_DNA"/>
</dbReference>
<name>A2XIU2_ORYSI</name>
<protein>
    <submittedName>
        <fullName evidence="2">Uncharacterized protein</fullName>
    </submittedName>
</protein>
<sequence>MASFKPASSFEGNNKERSKGCTGAVDLGLKKTAWTLRSTYNGQEGRRLRHHGRKGGGAGTGEEGRRCQHKGKKAAPAPATREGRRMLQRWWDAVRWGRLEGTVGGTGTVAHKERRRRSHKVDLHQQDQQPTEWCIDH</sequence>
<evidence type="ECO:0000313" key="3">
    <source>
        <dbReference type="Proteomes" id="UP000007015"/>
    </source>
</evidence>
<reference evidence="2 3" key="1">
    <citation type="journal article" date="2005" name="PLoS Biol.">
        <title>The genomes of Oryza sativa: a history of duplications.</title>
        <authorList>
            <person name="Yu J."/>
            <person name="Wang J."/>
            <person name="Lin W."/>
            <person name="Li S."/>
            <person name="Li H."/>
            <person name="Zhou J."/>
            <person name="Ni P."/>
            <person name="Dong W."/>
            <person name="Hu S."/>
            <person name="Zeng C."/>
            <person name="Zhang J."/>
            <person name="Zhang Y."/>
            <person name="Li R."/>
            <person name="Xu Z."/>
            <person name="Li S."/>
            <person name="Li X."/>
            <person name="Zheng H."/>
            <person name="Cong L."/>
            <person name="Lin L."/>
            <person name="Yin J."/>
            <person name="Geng J."/>
            <person name="Li G."/>
            <person name="Shi J."/>
            <person name="Liu J."/>
            <person name="Lv H."/>
            <person name="Li J."/>
            <person name="Wang J."/>
            <person name="Deng Y."/>
            <person name="Ran L."/>
            <person name="Shi X."/>
            <person name="Wang X."/>
            <person name="Wu Q."/>
            <person name="Li C."/>
            <person name="Ren X."/>
            <person name="Wang J."/>
            <person name="Wang X."/>
            <person name="Li D."/>
            <person name="Liu D."/>
            <person name="Zhang X."/>
            <person name="Ji Z."/>
            <person name="Zhao W."/>
            <person name="Sun Y."/>
            <person name="Zhang Z."/>
            <person name="Bao J."/>
            <person name="Han Y."/>
            <person name="Dong L."/>
            <person name="Ji J."/>
            <person name="Chen P."/>
            <person name="Wu S."/>
            <person name="Liu J."/>
            <person name="Xiao Y."/>
            <person name="Bu D."/>
            <person name="Tan J."/>
            <person name="Yang L."/>
            <person name="Ye C."/>
            <person name="Zhang J."/>
            <person name="Xu J."/>
            <person name="Zhou Y."/>
            <person name="Yu Y."/>
            <person name="Zhang B."/>
            <person name="Zhuang S."/>
            <person name="Wei H."/>
            <person name="Liu B."/>
            <person name="Lei M."/>
            <person name="Yu H."/>
            <person name="Li Y."/>
            <person name="Xu H."/>
            <person name="Wei S."/>
            <person name="He X."/>
            <person name="Fang L."/>
            <person name="Zhang Z."/>
            <person name="Zhang Y."/>
            <person name="Huang X."/>
            <person name="Su Z."/>
            <person name="Tong W."/>
            <person name="Li J."/>
            <person name="Tong Z."/>
            <person name="Li S."/>
            <person name="Ye J."/>
            <person name="Wang L."/>
            <person name="Fang L."/>
            <person name="Lei T."/>
            <person name="Chen C."/>
            <person name="Chen H."/>
            <person name="Xu Z."/>
            <person name="Li H."/>
            <person name="Huang H."/>
            <person name="Zhang F."/>
            <person name="Xu H."/>
            <person name="Li N."/>
            <person name="Zhao C."/>
            <person name="Li S."/>
            <person name="Dong L."/>
            <person name="Huang Y."/>
            <person name="Li L."/>
            <person name="Xi Y."/>
            <person name="Qi Q."/>
            <person name="Li W."/>
            <person name="Zhang B."/>
            <person name="Hu W."/>
            <person name="Zhang Y."/>
            <person name="Tian X."/>
            <person name="Jiao Y."/>
            <person name="Liang X."/>
            <person name="Jin J."/>
            <person name="Gao L."/>
            <person name="Zheng W."/>
            <person name="Hao B."/>
            <person name="Liu S."/>
            <person name="Wang W."/>
            <person name="Yuan L."/>
            <person name="Cao M."/>
            <person name="McDermott J."/>
            <person name="Samudrala R."/>
            <person name="Wang J."/>
            <person name="Wong G.K."/>
            <person name="Yang H."/>
        </authorList>
    </citation>
    <scope>NUCLEOTIDE SEQUENCE [LARGE SCALE GENOMIC DNA]</scope>
    <source>
        <strain evidence="3">cv. 93-11</strain>
    </source>
</reference>
<dbReference type="Gramene" id="BGIOSGA013007-TA">
    <property type="protein sequence ID" value="BGIOSGA013007-PA"/>
    <property type="gene ID" value="BGIOSGA013007"/>
</dbReference>
<evidence type="ECO:0000313" key="2">
    <source>
        <dbReference type="EMBL" id="EAY90752.1"/>
    </source>
</evidence>
<proteinExistence type="predicted"/>
<keyword evidence="3" id="KW-1185">Reference proteome</keyword>
<feature type="region of interest" description="Disordered" evidence="1">
    <location>
        <begin position="38"/>
        <end position="84"/>
    </location>
</feature>
<dbReference type="Proteomes" id="UP000007015">
    <property type="component" value="Chromosome 3"/>
</dbReference>
<feature type="region of interest" description="Disordered" evidence="1">
    <location>
        <begin position="1"/>
        <end position="24"/>
    </location>
</feature>
<gene>
    <name evidence="2" type="ORF">OsI_12354</name>
</gene>
<feature type="region of interest" description="Disordered" evidence="1">
    <location>
        <begin position="101"/>
        <end position="137"/>
    </location>
</feature>
<evidence type="ECO:0000256" key="1">
    <source>
        <dbReference type="SAM" id="MobiDB-lite"/>
    </source>
</evidence>
<organism evidence="2 3">
    <name type="scientific">Oryza sativa subsp. indica</name>
    <name type="common">Rice</name>
    <dbReference type="NCBI Taxonomy" id="39946"/>
    <lineage>
        <taxon>Eukaryota</taxon>
        <taxon>Viridiplantae</taxon>
        <taxon>Streptophyta</taxon>
        <taxon>Embryophyta</taxon>
        <taxon>Tracheophyta</taxon>
        <taxon>Spermatophyta</taxon>
        <taxon>Magnoliopsida</taxon>
        <taxon>Liliopsida</taxon>
        <taxon>Poales</taxon>
        <taxon>Poaceae</taxon>
        <taxon>BOP clade</taxon>
        <taxon>Oryzoideae</taxon>
        <taxon>Oryzeae</taxon>
        <taxon>Oryzinae</taxon>
        <taxon>Oryza</taxon>
        <taxon>Oryza sativa</taxon>
    </lineage>
</organism>
<dbReference type="HOGENOM" id="CLU_1868512_0_0_1"/>